<dbReference type="Proteomes" id="UP001501576">
    <property type="component" value="Unassembled WGS sequence"/>
</dbReference>
<sequence length="75" mass="8660">MARLTSKRRNKLPKSSFAIKSQRKYPLDTKARARNALARVSQFGTKAQQKQVRAAVMKRYPSLKKTGRGRRKKKT</sequence>
<name>A0ABN1DX66_9ACTN</name>
<accession>A0ABN1DX66</accession>
<proteinExistence type="predicted"/>
<dbReference type="EMBL" id="BAAABZ010000071">
    <property type="protein sequence ID" value="GAA0554624.1"/>
    <property type="molecule type" value="Genomic_DNA"/>
</dbReference>
<feature type="compositionally biased region" description="Basic residues" evidence="1">
    <location>
        <begin position="61"/>
        <end position="75"/>
    </location>
</feature>
<protein>
    <submittedName>
        <fullName evidence="2">Uncharacterized protein</fullName>
    </submittedName>
</protein>
<comment type="caution">
    <text evidence="2">The sequence shown here is derived from an EMBL/GenBank/DDBJ whole genome shotgun (WGS) entry which is preliminary data.</text>
</comment>
<gene>
    <name evidence="2" type="ORF">GCM10010390_65910</name>
</gene>
<dbReference type="RefSeq" id="WP_346160856.1">
    <property type="nucleotide sequence ID" value="NZ_BAAABZ010000071.1"/>
</dbReference>
<feature type="region of interest" description="Disordered" evidence="1">
    <location>
        <begin position="53"/>
        <end position="75"/>
    </location>
</feature>
<keyword evidence="3" id="KW-1185">Reference proteome</keyword>
<evidence type="ECO:0000313" key="3">
    <source>
        <dbReference type="Proteomes" id="UP001501576"/>
    </source>
</evidence>
<organism evidence="2 3">
    <name type="scientific">Streptomyces mordarskii</name>
    <dbReference type="NCBI Taxonomy" id="1226758"/>
    <lineage>
        <taxon>Bacteria</taxon>
        <taxon>Bacillati</taxon>
        <taxon>Actinomycetota</taxon>
        <taxon>Actinomycetes</taxon>
        <taxon>Kitasatosporales</taxon>
        <taxon>Streptomycetaceae</taxon>
        <taxon>Streptomyces</taxon>
    </lineage>
</organism>
<feature type="region of interest" description="Disordered" evidence="1">
    <location>
        <begin position="1"/>
        <end position="26"/>
    </location>
</feature>
<evidence type="ECO:0000256" key="1">
    <source>
        <dbReference type="SAM" id="MobiDB-lite"/>
    </source>
</evidence>
<evidence type="ECO:0000313" key="2">
    <source>
        <dbReference type="EMBL" id="GAA0554624.1"/>
    </source>
</evidence>
<reference evidence="2 3" key="1">
    <citation type="journal article" date="2019" name="Int. J. Syst. Evol. Microbiol.">
        <title>The Global Catalogue of Microorganisms (GCM) 10K type strain sequencing project: providing services to taxonomists for standard genome sequencing and annotation.</title>
        <authorList>
            <consortium name="The Broad Institute Genomics Platform"/>
            <consortium name="The Broad Institute Genome Sequencing Center for Infectious Disease"/>
            <person name="Wu L."/>
            <person name="Ma J."/>
        </authorList>
    </citation>
    <scope>NUCLEOTIDE SEQUENCE [LARGE SCALE GENOMIC DNA]</scope>
    <source>
        <strain evidence="2 3">JCM 5052</strain>
    </source>
</reference>
<feature type="compositionally biased region" description="Basic residues" evidence="1">
    <location>
        <begin position="1"/>
        <end position="12"/>
    </location>
</feature>